<dbReference type="PANTHER" id="PTHR31649:SF1">
    <property type="entry name" value="FARNESOIC ACID O-METHYL TRANSFERASE DOMAIN-CONTAINING PROTEIN"/>
    <property type="match status" value="1"/>
</dbReference>
<dbReference type="Proteomes" id="UP000027222">
    <property type="component" value="Unassembled WGS sequence"/>
</dbReference>
<dbReference type="HOGENOM" id="CLU_066030_0_0_1"/>
<dbReference type="PANTHER" id="PTHR31649">
    <property type="entry name" value="AGAP009604-PA"/>
    <property type="match status" value="1"/>
</dbReference>
<evidence type="ECO:0000256" key="1">
    <source>
        <dbReference type="SAM" id="MobiDB-lite"/>
    </source>
</evidence>
<dbReference type="SMART" id="SM00696">
    <property type="entry name" value="DM9"/>
    <property type="match status" value="1"/>
</dbReference>
<dbReference type="OrthoDB" id="2142040at2759"/>
<reference evidence="3" key="1">
    <citation type="journal article" date="2014" name="Proc. Natl. Acad. Sci. U.S.A.">
        <title>Extensive sampling of basidiomycete genomes demonstrates inadequacy of the white-rot/brown-rot paradigm for wood decay fungi.</title>
        <authorList>
            <person name="Riley R."/>
            <person name="Salamov A.A."/>
            <person name="Brown D.W."/>
            <person name="Nagy L.G."/>
            <person name="Floudas D."/>
            <person name="Held B.W."/>
            <person name="Levasseur A."/>
            <person name="Lombard V."/>
            <person name="Morin E."/>
            <person name="Otillar R."/>
            <person name="Lindquist E.A."/>
            <person name="Sun H."/>
            <person name="LaButti K.M."/>
            <person name="Schmutz J."/>
            <person name="Jabbour D."/>
            <person name="Luo H."/>
            <person name="Baker S.E."/>
            <person name="Pisabarro A.G."/>
            <person name="Walton J.D."/>
            <person name="Blanchette R.A."/>
            <person name="Henrissat B."/>
            <person name="Martin F."/>
            <person name="Cullen D."/>
            <person name="Hibbett D.S."/>
            <person name="Grigoriev I.V."/>
        </authorList>
    </citation>
    <scope>NUCLEOTIDE SEQUENCE [LARGE SCALE GENOMIC DNA]</scope>
    <source>
        <strain evidence="3">CBS 339.88</strain>
    </source>
</reference>
<organism evidence="2 3">
    <name type="scientific">Galerina marginata (strain CBS 339.88)</name>
    <dbReference type="NCBI Taxonomy" id="685588"/>
    <lineage>
        <taxon>Eukaryota</taxon>
        <taxon>Fungi</taxon>
        <taxon>Dikarya</taxon>
        <taxon>Basidiomycota</taxon>
        <taxon>Agaricomycotina</taxon>
        <taxon>Agaricomycetes</taxon>
        <taxon>Agaricomycetidae</taxon>
        <taxon>Agaricales</taxon>
        <taxon>Agaricineae</taxon>
        <taxon>Strophariaceae</taxon>
        <taxon>Galerina</taxon>
    </lineage>
</organism>
<gene>
    <name evidence="2" type="ORF">GALMADRAFT_247481</name>
</gene>
<feature type="compositionally biased region" description="Basic residues" evidence="1">
    <location>
        <begin position="24"/>
        <end position="35"/>
    </location>
</feature>
<feature type="compositionally biased region" description="Low complexity" evidence="1">
    <location>
        <begin position="10"/>
        <end position="20"/>
    </location>
</feature>
<accession>A0A067T1K7</accession>
<feature type="region of interest" description="Disordered" evidence="1">
    <location>
        <begin position="1"/>
        <end position="102"/>
    </location>
</feature>
<keyword evidence="3" id="KW-1185">Reference proteome</keyword>
<evidence type="ECO:0000313" key="2">
    <source>
        <dbReference type="EMBL" id="KDR76217.1"/>
    </source>
</evidence>
<dbReference type="InterPro" id="IPR006616">
    <property type="entry name" value="DM9_repeat"/>
</dbReference>
<dbReference type="AlphaFoldDB" id="A0A067T1K7"/>
<name>A0A067T1K7_GALM3</name>
<dbReference type="EMBL" id="KL142379">
    <property type="protein sequence ID" value="KDR76217.1"/>
    <property type="molecule type" value="Genomic_DNA"/>
</dbReference>
<dbReference type="STRING" id="685588.A0A067T1K7"/>
<sequence length="232" mass="24955">MTHNRRKSVDSSSSSSSSDSDSSHKKHKKDKKHASGHLDFGTSHASGHFDFGSSHAPVGGPAPPPYIGHAPVQSQTPPSGFRVPLSTTGPFPDPQQAGQPPCYDADGVSPIYVGSALFENSVHPCKIGRHLHPFVLVPYGGVEHGHNGRYDLLPFRPDQMEFVPTSHGRIPPGRRPVEGGYEDNGAKLQHAVAFVNGIRIPGKCGEHLQGCRVSFGGAELEIGDNYEILCWR</sequence>
<evidence type="ECO:0000313" key="3">
    <source>
        <dbReference type="Proteomes" id="UP000027222"/>
    </source>
</evidence>
<proteinExistence type="predicted"/>
<dbReference type="Pfam" id="PF11901">
    <property type="entry name" value="DM9"/>
    <property type="match status" value="1"/>
</dbReference>
<protein>
    <submittedName>
        <fullName evidence="2">Uncharacterized protein</fullName>
    </submittedName>
</protein>